<gene>
    <name evidence="3" type="ORF">sscle_09g070210</name>
</gene>
<dbReference type="RefSeq" id="XP_001588299.1">
    <property type="nucleotide sequence ID" value="XM_001588249.1"/>
</dbReference>
<keyword evidence="2" id="KW-0732">Signal</keyword>
<dbReference type="AlphaFoldDB" id="A0A1D9QBG2"/>
<evidence type="ECO:0000256" key="1">
    <source>
        <dbReference type="SAM" id="MobiDB-lite"/>
    </source>
</evidence>
<feature type="signal peptide" evidence="2">
    <location>
        <begin position="1"/>
        <end position="22"/>
    </location>
</feature>
<feature type="region of interest" description="Disordered" evidence="1">
    <location>
        <begin position="321"/>
        <end position="359"/>
    </location>
</feature>
<protein>
    <submittedName>
        <fullName evidence="3">Uncharacterized protein</fullName>
    </submittedName>
</protein>
<organism evidence="3 4">
    <name type="scientific">Sclerotinia sclerotiorum (strain ATCC 18683 / 1980 / Ss-1)</name>
    <name type="common">White mold</name>
    <name type="synonym">Whetzelinia sclerotiorum</name>
    <dbReference type="NCBI Taxonomy" id="665079"/>
    <lineage>
        <taxon>Eukaryota</taxon>
        <taxon>Fungi</taxon>
        <taxon>Dikarya</taxon>
        <taxon>Ascomycota</taxon>
        <taxon>Pezizomycotina</taxon>
        <taxon>Leotiomycetes</taxon>
        <taxon>Helotiales</taxon>
        <taxon>Sclerotiniaceae</taxon>
        <taxon>Sclerotinia</taxon>
    </lineage>
</organism>
<name>A0A1D9QBG2_SCLS1</name>
<dbReference type="KEGG" id="ssl:SS1G_10746"/>
<evidence type="ECO:0000313" key="4">
    <source>
        <dbReference type="Proteomes" id="UP000177798"/>
    </source>
</evidence>
<proteinExistence type="predicted"/>
<feature type="compositionally biased region" description="Acidic residues" evidence="1">
    <location>
        <begin position="259"/>
        <end position="271"/>
    </location>
</feature>
<dbReference type="EMBL" id="CP017822">
    <property type="protein sequence ID" value="APA12251.1"/>
    <property type="molecule type" value="Genomic_DNA"/>
</dbReference>
<evidence type="ECO:0000256" key="2">
    <source>
        <dbReference type="SAM" id="SignalP"/>
    </source>
</evidence>
<reference evidence="4" key="1">
    <citation type="journal article" date="2017" name="Genome Biol. Evol.">
        <title>The complete genome sequence of the phytopathogenic fungus Sclerotinia sclerotiorum reveals insights into the genome architecture of broad host range pathogens.</title>
        <authorList>
            <person name="Derbyshire M."/>
            <person name="Denton-Giles M."/>
            <person name="Hegedus D."/>
            <person name="Seifbarghy S."/>
            <person name="Rollins J."/>
            <person name="van Kan J."/>
            <person name="Seidl M.F."/>
            <person name="Faino L."/>
            <person name="Mbengue M."/>
            <person name="Navaud O."/>
            <person name="Raffaele S."/>
            <person name="Hammond-Kosack K."/>
            <person name="Heard S."/>
            <person name="Oliver R."/>
        </authorList>
    </citation>
    <scope>NUCLEOTIDE SEQUENCE [LARGE SCALE GENOMIC DNA]</scope>
    <source>
        <strain evidence="4">ATCC 18683 / 1980 / Ss-1</strain>
    </source>
</reference>
<feature type="compositionally biased region" description="Low complexity" evidence="1">
    <location>
        <begin position="149"/>
        <end position="165"/>
    </location>
</feature>
<feature type="chain" id="PRO_5010553959" evidence="2">
    <location>
        <begin position="23"/>
        <end position="359"/>
    </location>
</feature>
<dbReference type="OrthoDB" id="3564301at2759"/>
<sequence>MYSHMSISAFSLLASLIALIDAYPTQYLTPGSSETLSNSNQPQTPLNLYTTTYLHPSHAGILNFYPPSFSSSSSSSSSPLPIPFTLSSTCPQLHQSRTSLTNNLLSNLHLLYPNGPTSSPYYTFSPGSSSSSSSSSSPSTSPQNQNQDTYTLSTTSTQPSTQKTTSFKTTLYISITPSTKAGVSDISKEEWKMFLGMLGLVNRGVSEEMKGMGWGKLGMRGEIPRVRGGVALDSLKGREKRRLGPSDVVFPSSSSLYPGEEEGEGEGENENENGIQNKPKPQKVSFTYTATWIYYGISIDETGKEILRECSQIPLSAQMHTGIKIDSEGKRESGNGKSGYEGRVKDEVEGEEDRWKIDL</sequence>
<evidence type="ECO:0000313" key="3">
    <source>
        <dbReference type="EMBL" id="APA12251.1"/>
    </source>
</evidence>
<accession>A0A1D9QBG2</accession>
<feature type="region of interest" description="Disordered" evidence="1">
    <location>
        <begin position="122"/>
        <end position="165"/>
    </location>
</feature>
<feature type="compositionally biased region" description="Low complexity" evidence="1">
    <location>
        <begin position="122"/>
        <end position="142"/>
    </location>
</feature>
<dbReference type="Proteomes" id="UP000177798">
    <property type="component" value="Chromosome 9"/>
</dbReference>
<dbReference type="OMA" id="WGSLEME"/>
<feature type="compositionally biased region" description="Basic and acidic residues" evidence="1">
    <location>
        <begin position="323"/>
        <end position="359"/>
    </location>
</feature>
<feature type="region of interest" description="Disordered" evidence="1">
    <location>
        <begin position="242"/>
        <end position="281"/>
    </location>
</feature>
<dbReference type="VEuPathDB" id="FungiDB:sscle_09g070210"/>